<feature type="binding site" evidence="7">
    <location>
        <position position="148"/>
    </location>
    <ligand>
        <name>S-adenosyl-L-methionine</name>
        <dbReference type="ChEBI" id="CHEBI:59789"/>
    </ligand>
</feature>
<gene>
    <name evidence="7" type="primary">trmH</name>
    <name evidence="10" type="ORF">EV696_103256</name>
</gene>
<dbReference type="OrthoDB" id="9794400at2"/>
<evidence type="ECO:0000256" key="2">
    <source>
        <dbReference type="ARBA" id="ARBA00022603"/>
    </source>
</evidence>
<name>A0A4R6UVL7_9GAMM</name>
<comment type="similarity">
    <text evidence="7">Belongs to the class IV-like SAM-binding methyltransferase superfamily. RNA methyltransferase TrmH family.</text>
</comment>
<evidence type="ECO:0000256" key="3">
    <source>
        <dbReference type="ARBA" id="ARBA00022679"/>
    </source>
</evidence>
<feature type="binding site" evidence="7">
    <location>
        <position position="96"/>
    </location>
    <ligand>
        <name>S-adenosyl-L-methionine</name>
        <dbReference type="ChEBI" id="CHEBI:59789"/>
    </ligand>
</feature>
<feature type="binding site" evidence="7">
    <location>
        <position position="139"/>
    </location>
    <ligand>
        <name>S-adenosyl-L-methionine</name>
        <dbReference type="ChEBI" id="CHEBI:59789"/>
    </ligand>
</feature>
<comment type="catalytic activity">
    <reaction evidence="7">
        <text>guanosine(18) in tRNA + S-adenosyl-L-methionine = 2'-O-methylguanosine(18) in tRNA + S-adenosyl-L-homocysteine + H(+)</text>
        <dbReference type="Rhea" id="RHEA:20077"/>
        <dbReference type="Rhea" id="RHEA-COMP:10190"/>
        <dbReference type="Rhea" id="RHEA-COMP:10192"/>
        <dbReference type="ChEBI" id="CHEBI:15378"/>
        <dbReference type="ChEBI" id="CHEBI:57856"/>
        <dbReference type="ChEBI" id="CHEBI:59789"/>
        <dbReference type="ChEBI" id="CHEBI:74269"/>
        <dbReference type="ChEBI" id="CHEBI:74445"/>
        <dbReference type="EC" id="2.1.1.34"/>
    </reaction>
</comment>
<evidence type="ECO:0000313" key="10">
    <source>
        <dbReference type="EMBL" id="TDQ49883.1"/>
    </source>
</evidence>
<dbReference type="AlphaFoldDB" id="A0A4R6UVL7"/>
<dbReference type="Gene3D" id="3.40.1280.10">
    <property type="match status" value="1"/>
</dbReference>
<organism evidence="10 11">
    <name type="scientific">Permianibacter aggregans</name>
    <dbReference type="NCBI Taxonomy" id="1510150"/>
    <lineage>
        <taxon>Bacteria</taxon>
        <taxon>Pseudomonadati</taxon>
        <taxon>Pseudomonadota</taxon>
        <taxon>Gammaproteobacteria</taxon>
        <taxon>Pseudomonadales</taxon>
        <taxon>Pseudomonadaceae</taxon>
        <taxon>Permianibacter</taxon>
    </lineage>
</organism>
<evidence type="ECO:0000259" key="9">
    <source>
        <dbReference type="Pfam" id="PF12105"/>
    </source>
</evidence>
<keyword evidence="4 7" id="KW-0949">S-adenosyl-L-methionine</keyword>
<dbReference type="GO" id="GO:0002938">
    <property type="term" value="P:tRNA guanine ribose methylation"/>
    <property type="evidence" value="ECO:0007669"/>
    <property type="project" value="UniProtKB-UniRule"/>
</dbReference>
<evidence type="ECO:0000256" key="1">
    <source>
        <dbReference type="ARBA" id="ARBA00022555"/>
    </source>
</evidence>
<dbReference type="EC" id="2.1.1.34" evidence="7"/>
<comment type="caution">
    <text evidence="10">The sequence shown here is derived from an EMBL/GenBank/DDBJ whole genome shotgun (WGS) entry which is preliminary data.</text>
</comment>
<accession>A0A4R6UVL7</accession>
<dbReference type="InterPro" id="IPR033671">
    <property type="entry name" value="TrmH"/>
</dbReference>
<dbReference type="Pfam" id="PF00588">
    <property type="entry name" value="SpoU_methylase"/>
    <property type="match status" value="1"/>
</dbReference>
<evidence type="ECO:0000256" key="6">
    <source>
        <dbReference type="ARBA" id="ARBA00022884"/>
    </source>
</evidence>
<dbReference type="NCBIfam" id="NF008295">
    <property type="entry name" value="PRK11081.1"/>
    <property type="match status" value="1"/>
</dbReference>
<evidence type="ECO:0000313" key="11">
    <source>
        <dbReference type="Proteomes" id="UP000295375"/>
    </source>
</evidence>
<dbReference type="Proteomes" id="UP000295375">
    <property type="component" value="Unassembled WGS sequence"/>
</dbReference>
<dbReference type="PANTHER" id="PTHR43453:SF1">
    <property type="entry name" value="TRNA_RRNA METHYLTRANSFERASE SPOU TYPE DOMAIN-CONTAINING PROTEIN"/>
    <property type="match status" value="1"/>
</dbReference>
<evidence type="ECO:0000259" key="8">
    <source>
        <dbReference type="Pfam" id="PF00588"/>
    </source>
</evidence>
<dbReference type="SUPFAM" id="SSF75217">
    <property type="entry name" value="alpha/beta knot"/>
    <property type="match status" value="1"/>
</dbReference>
<dbReference type="Pfam" id="PF12105">
    <property type="entry name" value="SpoU_methylas_C"/>
    <property type="match status" value="1"/>
</dbReference>
<dbReference type="InterPro" id="IPR001537">
    <property type="entry name" value="SpoU_MeTrfase"/>
</dbReference>
<protein>
    <recommendedName>
        <fullName evidence="7">tRNA (guanosine(18)-2'-O)-methyltransferase</fullName>
        <ecNumber evidence="7">2.1.1.34</ecNumber>
    </recommendedName>
    <alternativeName>
        <fullName evidence="7">tRNA [Gm18] methyltransferase</fullName>
    </alternativeName>
</protein>
<dbReference type="GO" id="GO:0141100">
    <property type="term" value="F:tRNA (guanine(18)-2'-O)-methyltransferase activity"/>
    <property type="evidence" value="ECO:0007669"/>
    <property type="project" value="UniProtKB-UniRule"/>
</dbReference>
<proteinExistence type="inferred from homology"/>
<dbReference type="InterPro" id="IPR022724">
    <property type="entry name" value="rRNA_MeTrfase_SpoU_C"/>
</dbReference>
<evidence type="ECO:0000256" key="5">
    <source>
        <dbReference type="ARBA" id="ARBA00022694"/>
    </source>
</evidence>
<dbReference type="InterPro" id="IPR029028">
    <property type="entry name" value="Alpha/beta_knot_MTases"/>
</dbReference>
<dbReference type="RefSeq" id="WP_133588585.1">
    <property type="nucleotide sequence ID" value="NZ_CP037953.1"/>
</dbReference>
<feature type="domain" description="RNA methyltransferase SpoU/TrmH type C-terminal" evidence="9">
    <location>
        <begin position="163"/>
        <end position="214"/>
    </location>
</feature>
<dbReference type="InterPro" id="IPR029026">
    <property type="entry name" value="tRNA_m1G_MTases_N"/>
</dbReference>
<comment type="function">
    <text evidence="7">Catalyzes the 2'-O methylation of guanosine at position 18 in tRNA.</text>
</comment>
<dbReference type="CDD" id="cd18092">
    <property type="entry name" value="SpoU-like_TrmH"/>
    <property type="match status" value="1"/>
</dbReference>
<dbReference type="HAMAP" id="MF_02060">
    <property type="entry name" value="tRNA_methyltr_TrmH"/>
    <property type="match status" value="1"/>
</dbReference>
<evidence type="ECO:0000256" key="4">
    <source>
        <dbReference type="ARBA" id="ARBA00022691"/>
    </source>
</evidence>
<keyword evidence="2 7" id="KW-0489">Methyltransferase</keyword>
<keyword evidence="3 7" id="KW-0808">Transferase</keyword>
<keyword evidence="1 7" id="KW-0820">tRNA-binding</keyword>
<reference evidence="10 11" key="1">
    <citation type="submission" date="2019-03" db="EMBL/GenBank/DDBJ databases">
        <title>Genomic Encyclopedia of Type Strains, Phase IV (KMG-IV): sequencing the most valuable type-strain genomes for metagenomic binning, comparative biology and taxonomic classification.</title>
        <authorList>
            <person name="Goeker M."/>
        </authorList>
    </citation>
    <scope>NUCLEOTIDE SEQUENCE [LARGE SCALE GENOMIC DNA]</scope>
    <source>
        <strain evidence="10 11">DSM 103792</strain>
    </source>
</reference>
<evidence type="ECO:0000256" key="7">
    <source>
        <dbReference type="HAMAP-Rule" id="MF_02060"/>
    </source>
</evidence>
<keyword evidence="11" id="KW-1185">Reference proteome</keyword>
<dbReference type="PANTHER" id="PTHR43453">
    <property type="entry name" value="RRNA METHYLASE-LIKE"/>
    <property type="match status" value="1"/>
</dbReference>
<keyword evidence="5 7" id="KW-0819">tRNA processing</keyword>
<feature type="domain" description="tRNA/rRNA methyltransferase SpoU type" evidence="8">
    <location>
        <begin position="20"/>
        <end position="159"/>
    </location>
</feature>
<keyword evidence="6 7" id="KW-0694">RNA-binding</keyword>
<dbReference type="GO" id="GO:0000049">
    <property type="term" value="F:tRNA binding"/>
    <property type="evidence" value="ECO:0007669"/>
    <property type="project" value="UniProtKB-UniRule"/>
</dbReference>
<comment type="caution">
    <text evidence="7">Lacks conserved residue(s) required for the propagation of feature annotation.</text>
</comment>
<sequence length="231" mass="25688">MTPERYAKVKAVLNKRQKDLTVLMDEVNKPHNLAAIVRTCDAVGVGHAHAIAPSKRLRLGNNTTSGSTKWVRVDTHPDIDAAAKVLRAQGMQLVCTQLSDRSVDFREIDYTKPTCIIVGAEKFGVSEATAAAADHHVIIPMDGMVQSLNVSVATAIVLYEAERQRREKGFYDSLQLDDELYQKLMTEWLHPRVSAYCQKHGLPYPPLKVDGELAHNPGELEVEEKPDDGEY</sequence>
<dbReference type="EMBL" id="SNYM01000003">
    <property type="protein sequence ID" value="TDQ49883.1"/>
    <property type="molecule type" value="Genomic_DNA"/>
</dbReference>